<reference evidence="2" key="1">
    <citation type="submission" date="2021-02" db="EMBL/GenBank/DDBJ databases">
        <authorList>
            <person name="Nowell W R."/>
        </authorList>
    </citation>
    <scope>NUCLEOTIDE SEQUENCE</scope>
</reference>
<evidence type="ECO:0000313" key="4">
    <source>
        <dbReference type="Proteomes" id="UP000663829"/>
    </source>
</evidence>
<dbReference type="Proteomes" id="UP000681722">
    <property type="component" value="Unassembled WGS sequence"/>
</dbReference>
<evidence type="ECO:0000256" key="1">
    <source>
        <dbReference type="SAM" id="MobiDB-lite"/>
    </source>
</evidence>
<dbReference type="Proteomes" id="UP000663829">
    <property type="component" value="Unassembled WGS sequence"/>
</dbReference>
<accession>A0A816GKM8</accession>
<feature type="non-terminal residue" evidence="2">
    <location>
        <position position="1"/>
    </location>
</feature>
<name>A0A816GKM8_9BILA</name>
<feature type="region of interest" description="Disordered" evidence="1">
    <location>
        <begin position="31"/>
        <end position="56"/>
    </location>
</feature>
<proteinExistence type="predicted"/>
<sequence length="110" mass="12394">VKKFNITQGDEPGTSMISTTSIINTQSVILSPTSPTSTMEATRSPNSSKRSALNSIESNETQVKLKKLKQDLLIKFSKQLQPKDKKLENQIERYLALNVETNDVLQWWNA</sequence>
<comment type="caution">
    <text evidence="2">The sequence shown here is derived from an EMBL/GenBank/DDBJ whole genome shotgun (WGS) entry which is preliminary data.</text>
</comment>
<dbReference type="EMBL" id="CAJNOQ010063170">
    <property type="protein sequence ID" value="CAF1675289.1"/>
    <property type="molecule type" value="Genomic_DNA"/>
</dbReference>
<keyword evidence="4" id="KW-1185">Reference proteome</keyword>
<evidence type="ECO:0000313" key="2">
    <source>
        <dbReference type="EMBL" id="CAF1675289.1"/>
    </source>
</evidence>
<gene>
    <name evidence="2" type="ORF">GPM918_LOCUS46443</name>
    <name evidence="3" type="ORF">SRO942_LOCUS50626</name>
</gene>
<organism evidence="2 4">
    <name type="scientific">Didymodactylos carnosus</name>
    <dbReference type="NCBI Taxonomy" id="1234261"/>
    <lineage>
        <taxon>Eukaryota</taxon>
        <taxon>Metazoa</taxon>
        <taxon>Spiralia</taxon>
        <taxon>Gnathifera</taxon>
        <taxon>Rotifera</taxon>
        <taxon>Eurotatoria</taxon>
        <taxon>Bdelloidea</taxon>
        <taxon>Philodinida</taxon>
        <taxon>Philodinidae</taxon>
        <taxon>Didymodactylos</taxon>
    </lineage>
</organism>
<protein>
    <submittedName>
        <fullName evidence="2">Uncharacterized protein</fullName>
    </submittedName>
</protein>
<dbReference type="AlphaFoldDB" id="A0A816GKM8"/>
<dbReference type="EMBL" id="CAJOBC010145987">
    <property type="protein sequence ID" value="CAF4660503.1"/>
    <property type="molecule type" value="Genomic_DNA"/>
</dbReference>
<evidence type="ECO:0000313" key="3">
    <source>
        <dbReference type="EMBL" id="CAF4660503.1"/>
    </source>
</evidence>